<evidence type="ECO:0000256" key="1">
    <source>
        <dbReference type="SAM" id="Phobius"/>
    </source>
</evidence>
<proteinExistence type="predicted"/>
<dbReference type="AlphaFoldDB" id="A0A149QYK6"/>
<dbReference type="GO" id="GO:0009289">
    <property type="term" value="C:pilus"/>
    <property type="evidence" value="ECO:0007669"/>
    <property type="project" value="InterPro"/>
</dbReference>
<dbReference type="Proteomes" id="UP000075573">
    <property type="component" value="Unassembled WGS sequence"/>
</dbReference>
<evidence type="ECO:0000313" key="2">
    <source>
        <dbReference type="EMBL" id="KXV02217.1"/>
    </source>
</evidence>
<dbReference type="InterPro" id="IPR045584">
    <property type="entry name" value="Pilin-like"/>
</dbReference>
<protein>
    <submittedName>
        <fullName evidence="2">Uncharacterized protein</fullName>
    </submittedName>
</protein>
<keyword evidence="1" id="KW-1133">Transmembrane helix</keyword>
<dbReference type="Pfam" id="PF05307">
    <property type="entry name" value="Bundlin"/>
    <property type="match status" value="1"/>
</dbReference>
<name>A0A149QYK6_9PROT</name>
<keyword evidence="1" id="KW-0472">Membrane</keyword>
<dbReference type="Gene3D" id="3.30.1690.10">
    <property type="entry name" value="TcpA-like pilin"/>
    <property type="match status" value="1"/>
</dbReference>
<dbReference type="SUPFAM" id="SSF54523">
    <property type="entry name" value="Pili subunits"/>
    <property type="match status" value="1"/>
</dbReference>
<gene>
    <name evidence="2" type="ORF">AD929_03710</name>
</gene>
<dbReference type="RefSeq" id="WP_062494470.1">
    <property type="nucleotide sequence ID" value="NZ_LHZB01000101.1"/>
</dbReference>
<reference evidence="2 3" key="1">
    <citation type="submission" date="2015-06" db="EMBL/GenBank/DDBJ databases">
        <title>Improved classification and identification of acetic acid bacteria using matrix-assisted laser desorption/ionization time-of-flight mass spectrometry; Gluconobacter nephelii and Gluconobacter uchimurae are later heterotypic synonyms of Gluconobacter japonicus and Gluconobacter oxydans, respectively.</title>
        <authorList>
            <person name="Li L."/>
            <person name="Cleenwerck I."/>
            <person name="De Vuyst L."/>
            <person name="Vandamme P."/>
        </authorList>
    </citation>
    <scope>NUCLEOTIDE SEQUENCE [LARGE SCALE GENOMIC DNA]</scope>
    <source>
        <strain evidence="2 3">LMG 1764</strain>
    </source>
</reference>
<dbReference type="EMBL" id="LHZB01000101">
    <property type="protein sequence ID" value="KXV02217.1"/>
    <property type="molecule type" value="Genomic_DNA"/>
</dbReference>
<comment type="caution">
    <text evidence="2">The sequence shown here is derived from an EMBL/GenBank/DDBJ whole genome shotgun (WGS) entry which is preliminary data.</text>
</comment>
<evidence type="ECO:0000313" key="3">
    <source>
        <dbReference type="Proteomes" id="UP000075573"/>
    </source>
</evidence>
<dbReference type="PATRIC" id="fig|442.7.peg.3229"/>
<organism evidence="2 3">
    <name type="scientific">Gluconobacter potus</name>
    <dbReference type="NCBI Taxonomy" id="2724927"/>
    <lineage>
        <taxon>Bacteria</taxon>
        <taxon>Pseudomonadati</taxon>
        <taxon>Pseudomonadota</taxon>
        <taxon>Alphaproteobacteria</taxon>
        <taxon>Acetobacterales</taxon>
        <taxon>Acetobacteraceae</taxon>
        <taxon>Gluconobacter</taxon>
    </lineage>
</organism>
<dbReference type="InterPro" id="IPR007971">
    <property type="entry name" value="Bundlin"/>
</dbReference>
<keyword evidence="1" id="KW-0812">Transmembrane</keyword>
<accession>A0A149QYK6</accession>
<feature type="transmembrane region" description="Helical" evidence="1">
    <location>
        <begin position="12"/>
        <end position="36"/>
    </location>
</feature>
<sequence>MTHHAITRPRRGLGLLEVLLGLFIAGLVVAAAVPLYDESAVRRGSNEMVLEMSLIQASLSRIYHDRTTYDGVNTQVLARSKLLPAKWSHDGATITNPFHGSVVVYPGSSDDGAKYYAVFNNIPVKACRYLSALDLGPNILRVEVDGSYITPDMTPGQKMSLCTDGMTNHFISWTVF</sequence>